<dbReference type="EMBL" id="BJCL01000004">
    <property type="protein sequence ID" value="GCL62891.1"/>
    <property type="molecule type" value="Genomic_DNA"/>
</dbReference>
<evidence type="ECO:0000259" key="1">
    <source>
        <dbReference type="Pfam" id="PF13439"/>
    </source>
</evidence>
<evidence type="ECO:0000313" key="3">
    <source>
        <dbReference type="Proteomes" id="UP000301751"/>
    </source>
</evidence>
<accession>A0A480AN28</accession>
<dbReference type="Pfam" id="PF13692">
    <property type="entry name" value="Glyco_trans_1_4"/>
    <property type="match status" value="1"/>
</dbReference>
<dbReference type="InterPro" id="IPR028098">
    <property type="entry name" value="Glyco_trans_4-like_N"/>
</dbReference>
<name>A0A480AN28_9BURK</name>
<dbReference type="AlphaFoldDB" id="A0A480AN28"/>
<dbReference type="CDD" id="cd03814">
    <property type="entry name" value="GT4-like"/>
    <property type="match status" value="1"/>
</dbReference>
<dbReference type="GO" id="GO:0016757">
    <property type="term" value="F:glycosyltransferase activity"/>
    <property type="evidence" value="ECO:0007669"/>
    <property type="project" value="TreeGrafter"/>
</dbReference>
<dbReference type="Gene3D" id="3.40.50.2000">
    <property type="entry name" value="Glycogen Phosphorylase B"/>
    <property type="match status" value="2"/>
</dbReference>
<dbReference type="Proteomes" id="UP000301751">
    <property type="component" value="Unassembled WGS sequence"/>
</dbReference>
<protein>
    <submittedName>
        <fullName evidence="2">Glycosyl transferase</fullName>
    </submittedName>
</protein>
<evidence type="ECO:0000313" key="2">
    <source>
        <dbReference type="EMBL" id="GCL62891.1"/>
    </source>
</evidence>
<reference evidence="3" key="1">
    <citation type="submission" date="2019-03" db="EMBL/GenBank/DDBJ databases">
        <title>Aquabacterium pictum sp.nov., the first bacteriochlorophyll a-containing freshwater bacterium in the genus Aquabacterium of the class Betaproteobacteria.</title>
        <authorList>
            <person name="Hirose S."/>
            <person name="Tank M."/>
            <person name="Hara E."/>
            <person name="Tamaki H."/>
            <person name="Takaichi S."/>
            <person name="Haruta S."/>
            <person name="Hanada S."/>
        </authorList>
    </citation>
    <scope>NUCLEOTIDE SEQUENCE [LARGE SCALE GENOMIC DNA]</scope>
    <source>
        <strain evidence="3">W35</strain>
    </source>
</reference>
<dbReference type="SUPFAM" id="SSF53756">
    <property type="entry name" value="UDP-Glycosyltransferase/glycogen phosphorylase"/>
    <property type="match status" value="1"/>
</dbReference>
<dbReference type="InterPro" id="IPR050194">
    <property type="entry name" value="Glycosyltransferase_grp1"/>
</dbReference>
<proteinExistence type="predicted"/>
<comment type="caution">
    <text evidence="2">The sequence shown here is derived from an EMBL/GenBank/DDBJ whole genome shotgun (WGS) entry which is preliminary data.</text>
</comment>
<organism evidence="2 3">
    <name type="scientific">Pseudaquabacterium pictum</name>
    <dbReference type="NCBI Taxonomy" id="2315236"/>
    <lineage>
        <taxon>Bacteria</taxon>
        <taxon>Pseudomonadati</taxon>
        <taxon>Pseudomonadota</taxon>
        <taxon>Betaproteobacteria</taxon>
        <taxon>Burkholderiales</taxon>
        <taxon>Sphaerotilaceae</taxon>
        <taxon>Pseudaquabacterium</taxon>
    </lineage>
</organism>
<dbReference type="PANTHER" id="PTHR45947:SF3">
    <property type="entry name" value="SULFOQUINOVOSYL TRANSFERASE SQD2"/>
    <property type="match status" value="1"/>
</dbReference>
<dbReference type="PANTHER" id="PTHR45947">
    <property type="entry name" value="SULFOQUINOVOSYL TRANSFERASE SQD2"/>
    <property type="match status" value="1"/>
</dbReference>
<dbReference type="Pfam" id="PF13439">
    <property type="entry name" value="Glyco_transf_4"/>
    <property type="match status" value="1"/>
</dbReference>
<keyword evidence="2" id="KW-0808">Transferase</keyword>
<gene>
    <name evidence="2" type="ORF">AQPW35_19720</name>
</gene>
<dbReference type="OrthoDB" id="9802525at2"/>
<sequence>MAMQPAHCGDPPGLPPLHIAVVTETYPPEVNGVALTVARLVRGLQARGHRLQLVRPRPRLDAPPDSQASGLLDELQLPGLPIPRYPQLTMGLPATGVLRARWQQQRPDLVHIATEGPLGWSALRAARQLGLPVTSDFRTNFQAYSQHYGIGWLERPILAYLRHFHNRTQATMVPTPVLQRALMRAGFENVSVVARGVDTAQFGPAQRSTALRASWGAGPDTCVVAHVGRLAAEKNLGLLLQAFDAVRRVRPDSRLLLVGDGPERAALQARCPDAVFAGMRSGSDLAAHYASADAFVFPSMTETFGNVVPEAMASGLPVLAYDHAAAGQLIRSGHNGLLARLGDAAGFVALAADLVADAHRAGIWGASARQTTLGCQWEQVVAQVDGLMRAALNRHPTVLPLSSDASTMAVHASTALHRARTPPG</sequence>
<feature type="domain" description="Glycosyltransferase subfamily 4-like N-terminal" evidence="1">
    <location>
        <begin position="30"/>
        <end position="200"/>
    </location>
</feature>
<keyword evidence="3" id="KW-1185">Reference proteome</keyword>